<gene>
    <name evidence="2" type="ORF">LshimejAT787_1000960</name>
</gene>
<dbReference type="EMBL" id="BRPK01000010">
    <property type="protein sequence ID" value="GLB41496.1"/>
    <property type="molecule type" value="Genomic_DNA"/>
</dbReference>
<accession>A0A9P3PTN3</accession>
<evidence type="ECO:0000256" key="1">
    <source>
        <dbReference type="SAM" id="MobiDB-lite"/>
    </source>
</evidence>
<proteinExistence type="predicted"/>
<dbReference type="AlphaFoldDB" id="A0A9P3PTN3"/>
<comment type="caution">
    <text evidence="2">The sequence shown here is derived from an EMBL/GenBank/DDBJ whole genome shotgun (WGS) entry which is preliminary data.</text>
</comment>
<organism evidence="2 3">
    <name type="scientific">Lyophyllum shimeji</name>
    <name type="common">Hon-shimeji</name>
    <name type="synonym">Tricholoma shimeji</name>
    <dbReference type="NCBI Taxonomy" id="47721"/>
    <lineage>
        <taxon>Eukaryota</taxon>
        <taxon>Fungi</taxon>
        <taxon>Dikarya</taxon>
        <taxon>Basidiomycota</taxon>
        <taxon>Agaricomycotina</taxon>
        <taxon>Agaricomycetes</taxon>
        <taxon>Agaricomycetidae</taxon>
        <taxon>Agaricales</taxon>
        <taxon>Tricholomatineae</taxon>
        <taxon>Lyophyllaceae</taxon>
        <taxon>Lyophyllum</taxon>
    </lineage>
</organism>
<protein>
    <submittedName>
        <fullName evidence="2">Uncharacterized protein</fullName>
    </submittedName>
</protein>
<evidence type="ECO:0000313" key="3">
    <source>
        <dbReference type="Proteomes" id="UP001063166"/>
    </source>
</evidence>
<reference evidence="2" key="1">
    <citation type="submission" date="2022-07" db="EMBL/GenBank/DDBJ databases">
        <title>The genome of Lyophyllum shimeji provides insight into the initial evolution of ectomycorrhizal fungal genome.</title>
        <authorList>
            <person name="Kobayashi Y."/>
            <person name="Shibata T."/>
            <person name="Hirakawa H."/>
            <person name="Shigenobu S."/>
            <person name="Nishiyama T."/>
            <person name="Yamada A."/>
            <person name="Hasebe M."/>
            <person name="Kawaguchi M."/>
        </authorList>
    </citation>
    <scope>NUCLEOTIDE SEQUENCE</scope>
    <source>
        <strain evidence="2">AT787</strain>
    </source>
</reference>
<sequence>MVDFVGRRWGILKHYCRTNEREGETSATRKPIAARTRSTVHGNAADRPRRTKERLKVNEFRLVTEPGITD</sequence>
<name>A0A9P3PTN3_LYOSH</name>
<evidence type="ECO:0000313" key="2">
    <source>
        <dbReference type="EMBL" id="GLB41496.1"/>
    </source>
</evidence>
<feature type="region of interest" description="Disordered" evidence="1">
    <location>
        <begin position="20"/>
        <end position="49"/>
    </location>
</feature>
<dbReference type="Proteomes" id="UP001063166">
    <property type="component" value="Unassembled WGS sequence"/>
</dbReference>
<keyword evidence="3" id="KW-1185">Reference proteome</keyword>